<keyword evidence="1" id="KW-0489">Methyltransferase</keyword>
<dbReference type="GO" id="GO:0032259">
    <property type="term" value="P:methylation"/>
    <property type="evidence" value="ECO:0007669"/>
    <property type="project" value="UniProtKB-KW"/>
</dbReference>
<reference evidence="1 2" key="1">
    <citation type="journal article" date="2018" name="Front. Plant Sci.">
        <title>Red Clover (Trifolium pratense) and Zigzag Clover (T. medium) - A Picture of Genomic Similarities and Differences.</title>
        <authorList>
            <person name="Dluhosova J."/>
            <person name="Istvanek J."/>
            <person name="Nedelnik J."/>
            <person name="Repkova J."/>
        </authorList>
    </citation>
    <scope>NUCLEOTIDE SEQUENCE [LARGE SCALE GENOMIC DNA]</scope>
    <source>
        <strain evidence="2">cv. 10/8</strain>
        <tissue evidence="1">Leaf</tissue>
    </source>
</reference>
<dbReference type="EMBL" id="LXQA010322316">
    <property type="protein sequence ID" value="MCI43817.1"/>
    <property type="molecule type" value="Genomic_DNA"/>
</dbReference>
<evidence type="ECO:0000313" key="2">
    <source>
        <dbReference type="Proteomes" id="UP000265520"/>
    </source>
</evidence>
<evidence type="ECO:0000313" key="1">
    <source>
        <dbReference type="EMBL" id="MCI43817.1"/>
    </source>
</evidence>
<dbReference type="AlphaFoldDB" id="A0A392S5Z6"/>
<proteinExistence type="predicted"/>
<organism evidence="1 2">
    <name type="scientific">Trifolium medium</name>
    <dbReference type="NCBI Taxonomy" id="97028"/>
    <lineage>
        <taxon>Eukaryota</taxon>
        <taxon>Viridiplantae</taxon>
        <taxon>Streptophyta</taxon>
        <taxon>Embryophyta</taxon>
        <taxon>Tracheophyta</taxon>
        <taxon>Spermatophyta</taxon>
        <taxon>Magnoliopsida</taxon>
        <taxon>eudicotyledons</taxon>
        <taxon>Gunneridae</taxon>
        <taxon>Pentapetalae</taxon>
        <taxon>rosids</taxon>
        <taxon>fabids</taxon>
        <taxon>Fabales</taxon>
        <taxon>Fabaceae</taxon>
        <taxon>Papilionoideae</taxon>
        <taxon>50 kb inversion clade</taxon>
        <taxon>NPAAA clade</taxon>
        <taxon>Hologalegina</taxon>
        <taxon>IRL clade</taxon>
        <taxon>Trifolieae</taxon>
        <taxon>Trifolium</taxon>
    </lineage>
</organism>
<sequence length="55" mass="6302">MVNGILRKLVVLKENEMLPLPKVEGDDRSQARALATLYSHPVVSVYLLLLFLHHY</sequence>
<keyword evidence="1" id="KW-0808">Transferase</keyword>
<name>A0A392S5Z6_9FABA</name>
<protein>
    <submittedName>
        <fullName evidence="1">Ribosomal RNA small subunit methyltransferase B</fullName>
    </submittedName>
</protein>
<accession>A0A392S5Z6</accession>
<keyword evidence="2" id="KW-1185">Reference proteome</keyword>
<dbReference type="Proteomes" id="UP000265520">
    <property type="component" value="Unassembled WGS sequence"/>
</dbReference>
<comment type="caution">
    <text evidence="1">The sequence shown here is derived from an EMBL/GenBank/DDBJ whole genome shotgun (WGS) entry which is preliminary data.</text>
</comment>
<dbReference type="GO" id="GO:0008168">
    <property type="term" value="F:methyltransferase activity"/>
    <property type="evidence" value="ECO:0007669"/>
    <property type="project" value="UniProtKB-KW"/>
</dbReference>